<dbReference type="VEuPathDB" id="FungiDB:HMPREF1541_07256"/>
<protein>
    <submittedName>
        <fullName evidence="2">Uncharacterized protein</fullName>
    </submittedName>
</protein>
<reference evidence="2 3" key="1">
    <citation type="submission" date="2013-03" db="EMBL/GenBank/DDBJ databases">
        <title>The Genome Sequence of Phialophora europaea CBS 101466.</title>
        <authorList>
            <consortium name="The Broad Institute Genomics Platform"/>
            <person name="Cuomo C."/>
            <person name="de Hoog S."/>
            <person name="Gorbushina A."/>
            <person name="Walker B."/>
            <person name="Young S.K."/>
            <person name="Zeng Q."/>
            <person name="Gargeya S."/>
            <person name="Fitzgerald M."/>
            <person name="Haas B."/>
            <person name="Abouelleil A."/>
            <person name="Allen A.W."/>
            <person name="Alvarado L."/>
            <person name="Arachchi H.M."/>
            <person name="Berlin A.M."/>
            <person name="Chapman S.B."/>
            <person name="Gainer-Dewar J."/>
            <person name="Goldberg J."/>
            <person name="Griggs A."/>
            <person name="Gujja S."/>
            <person name="Hansen M."/>
            <person name="Howarth C."/>
            <person name="Imamovic A."/>
            <person name="Ireland A."/>
            <person name="Larimer J."/>
            <person name="McCowan C."/>
            <person name="Murphy C."/>
            <person name="Pearson M."/>
            <person name="Poon T.W."/>
            <person name="Priest M."/>
            <person name="Roberts A."/>
            <person name="Saif S."/>
            <person name="Shea T."/>
            <person name="Sisk P."/>
            <person name="Sykes S."/>
            <person name="Wortman J."/>
            <person name="Nusbaum C."/>
            <person name="Birren B."/>
        </authorList>
    </citation>
    <scope>NUCLEOTIDE SEQUENCE [LARGE SCALE GENOMIC DNA]</scope>
    <source>
        <strain evidence="2 3">CBS 101466</strain>
    </source>
</reference>
<feature type="compositionally biased region" description="Basic residues" evidence="1">
    <location>
        <begin position="1"/>
        <end position="10"/>
    </location>
</feature>
<accession>W2RPJ2</accession>
<keyword evidence="3" id="KW-1185">Reference proteome</keyword>
<proteinExistence type="predicted"/>
<dbReference type="RefSeq" id="XP_008719802.1">
    <property type="nucleotide sequence ID" value="XM_008721580.1"/>
</dbReference>
<feature type="compositionally biased region" description="Polar residues" evidence="1">
    <location>
        <begin position="11"/>
        <end position="29"/>
    </location>
</feature>
<sequence>MPLARIRHNRNTSSNLAGAVRSINTQPSRHPQARKVGLSDPHLIRTNLKQAIKPSNIRLNGISPLSTTIKQHLRLQALGPSCNSQLGVQ</sequence>
<dbReference type="InParanoid" id="W2RPJ2"/>
<evidence type="ECO:0000313" key="3">
    <source>
        <dbReference type="Proteomes" id="UP000030752"/>
    </source>
</evidence>
<dbReference type="GeneID" id="19974595"/>
<dbReference type="Proteomes" id="UP000030752">
    <property type="component" value="Unassembled WGS sequence"/>
</dbReference>
<name>W2RPJ2_CYPE1</name>
<dbReference type="HOGENOM" id="CLU_2454687_0_0_1"/>
<dbReference type="AlphaFoldDB" id="W2RPJ2"/>
<feature type="region of interest" description="Disordered" evidence="1">
    <location>
        <begin position="1"/>
        <end position="39"/>
    </location>
</feature>
<gene>
    <name evidence="2" type="ORF">HMPREF1541_07256</name>
</gene>
<evidence type="ECO:0000313" key="2">
    <source>
        <dbReference type="EMBL" id="ETN37633.1"/>
    </source>
</evidence>
<dbReference type="EMBL" id="KB822723">
    <property type="protein sequence ID" value="ETN37633.1"/>
    <property type="molecule type" value="Genomic_DNA"/>
</dbReference>
<organism evidence="2 3">
    <name type="scientific">Cyphellophora europaea (strain CBS 101466)</name>
    <name type="common">Phialophora europaea</name>
    <dbReference type="NCBI Taxonomy" id="1220924"/>
    <lineage>
        <taxon>Eukaryota</taxon>
        <taxon>Fungi</taxon>
        <taxon>Dikarya</taxon>
        <taxon>Ascomycota</taxon>
        <taxon>Pezizomycotina</taxon>
        <taxon>Eurotiomycetes</taxon>
        <taxon>Chaetothyriomycetidae</taxon>
        <taxon>Chaetothyriales</taxon>
        <taxon>Cyphellophoraceae</taxon>
        <taxon>Cyphellophora</taxon>
    </lineage>
</organism>
<evidence type="ECO:0000256" key="1">
    <source>
        <dbReference type="SAM" id="MobiDB-lite"/>
    </source>
</evidence>